<dbReference type="EMBL" id="CP042161">
    <property type="protein sequence ID" value="QDS32647.1"/>
    <property type="molecule type" value="Genomic_DNA"/>
</dbReference>
<evidence type="ECO:0000259" key="1">
    <source>
        <dbReference type="Pfam" id="PF01636"/>
    </source>
</evidence>
<dbReference type="Gene3D" id="3.30.200.20">
    <property type="entry name" value="Phosphorylase Kinase, domain 1"/>
    <property type="match status" value="1"/>
</dbReference>
<dbReference type="SUPFAM" id="SSF56112">
    <property type="entry name" value="Protein kinase-like (PK-like)"/>
    <property type="match status" value="1"/>
</dbReference>
<evidence type="ECO:0000313" key="3">
    <source>
        <dbReference type="Proteomes" id="UP000317713"/>
    </source>
</evidence>
<accession>A0A517I185</accession>
<keyword evidence="2" id="KW-0808">Transferase</keyword>
<organism evidence="2 3">
    <name type="scientific">Brevibacillus brevis</name>
    <name type="common">Bacillus brevis</name>
    <dbReference type="NCBI Taxonomy" id="1393"/>
    <lineage>
        <taxon>Bacteria</taxon>
        <taxon>Bacillati</taxon>
        <taxon>Bacillota</taxon>
        <taxon>Bacilli</taxon>
        <taxon>Bacillales</taxon>
        <taxon>Paenibacillaceae</taxon>
        <taxon>Brevibacillus</taxon>
    </lineage>
</organism>
<dbReference type="Proteomes" id="UP000317713">
    <property type="component" value="Chromosome"/>
</dbReference>
<name>A0A517I185_BREBE</name>
<evidence type="ECO:0000313" key="2">
    <source>
        <dbReference type="EMBL" id="QDS32647.1"/>
    </source>
</evidence>
<proteinExistence type="predicted"/>
<protein>
    <submittedName>
        <fullName evidence="2">Phosphotransferase</fullName>
    </submittedName>
</protein>
<reference evidence="2 3" key="1">
    <citation type="submission" date="2019-07" db="EMBL/GenBank/DDBJ databases">
        <title>Characterization of Brevibacillus brevis HK544, as a potential biocontrol agent.</title>
        <authorList>
            <person name="Kim H."/>
        </authorList>
    </citation>
    <scope>NUCLEOTIDE SEQUENCE [LARGE SCALE GENOMIC DNA]</scope>
    <source>
        <strain evidence="2 3">HK544</strain>
    </source>
</reference>
<dbReference type="GO" id="GO:0016740">
    <property type="term" value="F:transferase activity"/>
    <property type="evidence" value="ECO:0007669"/>
    <property type="project" value="UniProtKB-KW"/>
</dbReference>
<feature type="domain" description="Aminoglycoside phosphotransferase" evidence="1">
    <location>
        <begin position="46"/>
        <end position="234"/>
    </location>
</feature>
<sequence>MDKKWTCLVHNMNPSAKLLRAWELKGGISAQVTALEMESPDGTKKKVVVREHGQADLKRNPQIASDEFKLLQILKSADLPTPTAYHLEAASDMFPTPCLVIEFVEGQTVTVPVDLSSFLQQAAEVLTRIHSVDASRLTGTNLPKQEEAISEKLHKRPASLDNSLDEGLIREVLESVWPLPQSNAASLLHGDFWPGNSMWKEEKLAAVIDWEDAAIGDPLSDLGNARLEILWAFGVEAMHEFTLHYQSAASKTLDYTQLPYWDLCAALRPASNLSDWGLEKRIEETMRERHSLFVMQACEKLGIPYKRDTTNESLE</sequence>
<dbReference type="InterPro" id="IPR051678">
    <property type="entry name" value="AGP_Transferase"/>
</dbReference>
<dbReference type="InterPro" id="IPR011009">
    <property type="entry name" value="Kinase-like_dom_sf"/>
</dbReference>
<dbReference type="Pfam" id="PF01636">
    <property type="entry name" value="APH"/>
    <property type="match status" value="1"/>
</dbReference>
<dbReference type="Gene3D" id="3.90.1200.10">
    <property type="match status" value="1"/>
</dbReference>
<dbReference type="InterPro" id="IPR002575">
    <property type="entry name" value="Aminoglycoside_PTrfase"/>
</dbReference>
<dbReference type="RefSeq" id="WP_144612694.1">
    <property type="nucleotide sequence ID" value="NZ_CP042161.1"/>
</dbReference>
<dbReference type="PANTHER" id="PTHR21310">
    <property type="entry name" value="AMINOGLYCOSIDE PHOSPHOTRANSFERASE-RELATED-RELATED"/>
    <property type="match status" value="1"/>
</dbReference>
<gene>
    <name evidence="2" type="ORF">FPS98_00885</name>
</gene>
<dbReference type="AlphaFoldDB" id="A0A517I185"/>